<proteinExistence type="predicted"/>
<keyword evidence="3" id="KW-1185">Reference proteome</keyword>
<dbReference type="Proteomes" id="UP001497516">
    <property type="component" value="Chromosome 2"/>
</dbReference>
<accession>A0AAV2DBR2</accession>
<evidence type="ECO:0000313" key="2">
    <source>
        <dbReference type="EMBL" id="CAL1370546.1"/>
    </source>
</evidence>
<dbReference type="InterPro" id="IPR019557">
    <property type="entry name" value="AminoTfrase-like_pln_mobile"/>
</dbReference>
<dbReference type="Pfam" id="PF10536">
    <property type="entry name" value="PMD"/>
    <property type="match status" value="1"/>
</dbReference>
<reference evidence="2 3" key="1">
    <citation type="submission" date="2024-04" db="EMBL/GenBank/DDBJ databases">
        <authorList>
            <person name="Fracassetti M."/>
        </authorList>
    </citation>
    <scope>NUCLEOTIDE SEQUENCE [LARGE SCALE GENOMIC DNA]</scope>
</reference>
<protein>
    <recommendedName>
        <fullName evidence="1">Aminotransferase-like plant mobile domain-containing protein</fullName>
    </recommendedName>
</protein>
<organism evidence="2 3">
    <name type="scientific">Linum trigynum</name>
    <dbReference type="NCBI Taxonomy" id="586398"/>
    <lineage>
        <taxon>Eukaryota</taxon>
        <taxon>Viridiplantae</taxon>
        <taxon>Streptophyta</taxon>
        <taxon>Embryophyta</taxon>
        <taxon>Tracheophyta</taxon>
        <taxon>Spermatophyta</taxon>
        <taxon>Magnoliopsida</taxon>
        <taxon>eudicotyledons</taxon>
        <taxon>Gunneridae</taxon>
        <taxon>Pentapetalae</taxon>
        <taxon>rosids</taxon>
        <taxon>fabids</taxon>
        <taxon>Malpighiales</taxon>
        <taxon>Linaceae</taxon>
        <taxon>Linum</taxon>
    </lineage>
</organism>
<dbReference type="GO" id="GO:0010073">
    <property type="term" value="P:meristem maintenance"/>
    <property type="evidence" value="ECO:0007669"/>
    <property type="project" value="InterPro"/>
</dbReference>
<gene>
    <name evidence="2" type="ORF">LTRI10_LOCUS12665</name>
</gene>
<dbReference type="PANTHER" id="PTHR46033">
    <property type="entry name" value="PROTEIN MAIN-LIKE 2"/>
    <property type="match status" value="1"/>
</dbReference>
<dbReference type="PANTHER" id="PTHR46033:SF1">
    <property type="entry name" value="PROTEIN MAIN-LIKE 2"/>
    <property type="match status" value="1"/>
</dbReference>
<dbReference type="InterPro" id="IPR044824">
    <property type="entry name" value="MAIN-like"/>
</dbReference>
<sequence length="225" mass="25196">MLRHFISLYIDNDLLTAMAERWRPELHTFHFPKGKMTITLRDVAILTGLPVTGEAIIDNSSKPEVGWGSLILDRLGFNMPTTTLVEGVGHPPLNAGQVSIPWLFEHIQLEVNFDPDTLKIRWSDMHASTSLAWLVDFCSPTRQTGGYKACGCRCSSVTGTRSGERVWGRPYWLGSTESCALAQGCERNKLVVRCSYSNSGHGSIFQCSHLQTRRNSSCQMRSYEL</sequence>
<evidence type="ECO:0000313" key="3">
    <source>
        <dbReference type="Proteomes" id="UP001497516"/>
    </source>
</evidence>
<name>A0AAV2DBR2_9ROSI</name>
<feature type="domain" description="Aminotransferase-like plant mobile" evidence="1">
    <location>
        <begin position="6"/>
        <end position="66"/>
    </location>
</feature>
<dbReference type="EMBL" id="OZ034815">
    <property type="protein sequence ID" value="CAL1370546.1"/>
    <property type="molecule type" value="Genomic_DNA"/>
</dbReference>
<evidence type="ECO:0000259" key="1">
    <source>
        <dbReference type="Pfam" id="PF10536"/>
    </source>
</evidence>
<dbReference type="AlphaFoldDB" id="A0AAV2DBR2"/>